<protein>
    <submittedName>
        <fullName evidence="1">Uncharacterized protein</fullName>
    </submittedName>
</protein>
<evidence type="ECO:0000313" key="2">
    <source>
        <dbReference type="Proteomes" id="UP000186922"/>
    </source>
</evidence>
<reference evidence="1 2" key="1">
    <citation type="journal article" date="2016" name="Nat. Commun.">
        <title>Extremotolerant tardigrade genome and improved radiotolerance of human cultured cells by tardigrade-unique protein.</title>
        <authorList>
            <person name="Hashimoto T."/>
            <person name="Horikawa D.D."/>
            <person name="Saito Y."/>
            <person name="Kuwahara H."/>
            <person name="Kozuka-Hata H."/>
            <person name="Shin-I T."/>
            <person name="Minakuchi Y."/>
            <person name="Ohishi K."/>
            <person name="Motoyama A."/>
            <person name="Aizu T."/>
            <person name="Enomoto A."/>
            <person name="Kondo K."/>
            <person name="Tanaka S."/>
            <person name="Hara Y."/>
            <person name="Koshikawa S."/>
            <person name="Sagara H."/>
            <person name="Miura T."/>
            <person name="Yokobori S."/>
            <person name="Miyagawa K."/>
            <person name="Suzuki Y."/>
            <person name="Kubo T."/>
            <person name="Oyama M."/>
            <person name="Kohara Y."/>
            <person name="Fujiyama A."/>
            <person name="Arakawa K."/>
            <person name="Katayama T."/>
            <person name="Toyoda A."/>
            <person name="Kunieda T."/>
        </authorList>
    </citation>
    <scope>NUCLEOTIDE SEQUENCE [LARGE SCALE GENOMIC DNA]</scope>
    <source>
        <strain evidence="1 2">YOKOZUNA-1</strain>
    </source>
</reference>
<accession>A0A1D1UXV4</accession>
<evidence type="ECO:0000313" key="1">
    <source>
        <dbReference type="EMBL" id="GAU92127.1"/>
    </source>
</evidence>
<dbReference type="EMBL" id="BDGG01000002">
    <property type="protein sequence ID" value="GAU92127.1"/>
    <property type="molecule type" value="Genomic_DNA"/>
</dbReference>
<dbReference type="AlphaFoldDB" id="A0A1D1UXV4"/>
<proteinExistence type="predicted"/>
<sequence length="190" mass="21030">MKGYIHLDPDDAEILSINYKTGAASWKSLDQRASSSPAAESSAMTVCGERGKKITLARNRRAFCREVKAITAEKARSCSGGGPCRTLTATKSRRCLLFQLNPNQRRILEETRLLLKTEGFGKVELFPRSNVWVCGTRFKTFNSELHRNPLIDAVDLALLFFGPRHNALDLFEGRGFGLQAALGNGAVDKR</sequence>
<organism evidence="1 2">
    <name type="scientific">Ramazzottius varieornatus</name>
    <name type="common">Water bear</name>
    <name type="synonym">Tardigrade</name>
    <dbReference type="NCBI Taxonomy" id="947166"/>
    <lineage>
        <taxon>Eukaryota</taxon>
        <taxon>Metazoa</taxon>
        <taxon>Ecdysozoa</taxon>
        <taxon>Tardigrada</taxon>
        <taxon>Eutardigrada</taxon>
        <taxon>Parachela</taxon>
        <taxon>Hypsibioidea</taxon>
        <taxon>Ramazzottiidae</taxon>
        <taxon>Ramazzottius</taxon>
    </lineage>
</organism>
<comment type="caution">
    <text evidence="1">The sequence shown here is derived from an EMBL/GenBank/DDBJ whole genome shotgun (WGS) entry which is preliminary data.</text>
</comment>
<dbReference type="Proteomes" id="UP000186922">
    <property type="component" value="Unassembled WGS sequence"/>
</dbReference>
<name>A0A1D1UXV4_RAMVA</name>
<gene>
    <name evidence="1" type="primary">RvY_04245</name>
    <name evidence="1" type="synonym">RvY_04245.5</name>
    <name evidence="1" type="ORF">RvY_04245-5</name>
</gene>
<keyword evidence="2" id="KW-1185">Reference proteome</keyword>